<dbReference type="Gene3D" id="1.10.287.1150">
    <property type="entry name" value="TPP helical domain"/>
    <property type="match status" value="1"/>
</dbReference>
<dbReference type="Pfam" id="PF00676">
    <property type="entry name" value="E1_dh"/>
    <property type="match status" value="1"/>
</dbReference>
<evidence type="ECO:0000256" key="1">
    <source>
        <dbReference type="ARBA" id="ARBA00001964"/>
    </source>
</evidence>
<sequence>MEDFSYITNSHPAYIESIYNDYLKNPATVDPELKKFFEGFDFAASKAGSNGNGKVVEPAPVAFGATVKAPADLRKEFAVFELIKAYRKRAHLIATTNPIRPRKDRNPHLELSEFGLSDADLNQEFYAGDFIGLGKASLNDILAKLKKIYAGNIGIQYTYMNRMEAHVWVQNHFEELMMQKFTLPEQKRILEKLNYGVIFEKFLNTKFIGQKRFGLEGGESMIPALDAMINTSADGGVQEVVIGMAHRGRLNVLTNIMRKTYDQIFSEFEGNMPTDMTMGSGDVKYHLGFSSNILTPAGKEVNVQLLPNPSHLEVVDPIVAGFSRAKADVLYDSDYDKILPILIHGDAAVAGQGVIYELLQMSKLKGYEVGGTVHFVINNQIGFTTDFEDARSADYCTSLAAMVHAPVLHVNGDDPEAVVKAAIFAIHYRQEFNEDIFIDMVCYRKHGHNEGDEPKFTQPQLYALIEKHPNPREMYTKYLLENGEPEAQQMAKDLEQKFWNELQARLDEVKQKPLPYTYQKPEKWWQQLRKSNNQDFLKSPDTGIAEADLRALFAKLMQWPQDFKPLRKVEKLLTDKSKLLETEGKIDWATGELLAYSSLLTEGHDVRLSGEDVKRGTFSHRHATLMDEGTNKEYNRLAHFKEDQGEFYIYNSLLSEYAVLGFEYGYGMANPNNLVLWEAQYGDFVNGAQIVIDQYITSAEQKWTTQNGLVLLLPHGYEGGGPDHSSARLERFLQQAAENNVFITNITTAANFFHALRRQLALPFRIPMINFSPKANLRHVRSYSAVSEFTSGGFKEVIDDPYVTDPAKVKRVLLCTGKIYFDLSEKQINDKREDVAIIRLEQIFPLPQQQLNALHEKYKSAQWLWVQEEPRNMGAASFLKMNLEQINIGYLTRQASAATATGFARKHVQEQAMLVDEAFAI</sequence>
<dbReference type="GO" id="GO:0030976">
    <property type="term" value="F:thiamine pyrophosphate binding"/>
    <property type="evidence" value="ECO:0007669"/>
    <property type="project" value="InterPro"/>
</dbReference>
<dbReference type="CDD" id="cd02016">
    <property type="entry name" value="TPP_E1_OGDC_like"/>
    <property type="match status" value="1"/>
</dbReference>
<evidence type="ECO:0000313" key="9">
    <source>
        <dbReference type="Proteomes" id="UP000240572"/>
    </source>
</evidence>
<dbReference type="GO" id="GO:0005829">
    <property type="term" value="C:cytosol"/>
    <property type="evidence" value="ECO:0007669"/>
    <property type="project" value="TreeGrafter"/>
</dbReference>
<dbReference type="OrthoDB" id="9759785at2"/>
<reference evidence="8 9" key="1">
    <citation type="submission" date="2018-03" db="EMBL/GenBank/DDBJ databases">
        <title>Genomic Encyclopedia of Type Strains, Phase III (KMG-III): the genomes of soil and plant-associated and newly described type strains.</title>
        <authorList>
            <person name="Whitman W."/>
        </authorList>
    </citation>
    <scope>NUCLEOTIDE SEQUENCE [LARGE SCALE GENOMIC DNA]</scope>
    <source>
        <strain evidence="8 9">CGMCC 1.12700</strain>
    </source>
</reference>
<organism evidence="8 9">
    <name type="scientific">Taibaiella chishuiensis</name>
    <dbReference type="NCBI Taxonomy" id="1434707"/>
    <lineage>
        <taxon>Bacteria</taxon>
        <taxon>Pseudomonadati</taxon>
        <taxon>Bacteroidota</taxon>
        <taxon>Chitinophagia</taxon>
        <taxon>Chitinophagales</taxon>
        <taxon>Chitinophagaceae</taxon>
        <taxon>Taibaiella</taxon>
    </lineage>
</organism>
<dbReference type="InterPro" id="IPR029061">
    <property type="entry name" value="THDP-binding"/>
</dbReference>
<comment type="caution">
    <text evidence="8">The sequence shown here is derived from an EMBL/GenBank/DDBJ whole genome shotgun (WGS) entry which is preliminary data.</text>
</comment>
<dbReference type="PANTHER" id="PTHR23152">
    <property type="entry name" value="2-OXOGLUTARATE DEHYDROGENASE"/>
    <property type="match status" value="1"/>
</dbReference>
<dbReference type="Gene3D" id="3.40.50.12470">
    <property type="match status" value="1"/>
</dbReference>
<dbReference type="RefSeq" id="WP_106524200.1">
    <property type="nucleotide sequence ID" value="NZ_PYGD01000008.1"/>
</dbReference>
<name>A0A2P8CZD1_9BACT</name>
<dbReference type="InterPro" id="IPR011603">
    <property type="entry name" value="2oxoglutarate_DH_E1"/>
</dbReference>
<dbReference type="InterPro" id="IPR032106">
    <property type="entry name" value="2-oxogl_dehyd_N"/>
</dbReference>
<evidence type="ECO:0000256" key="4">
    <source>
        <dbReference type="ARBA" id="ARBA00012280"/>
    </source>
</evidence>
<keyword evidence="6" id="KW-0786">Thiamine pyrophosphate</keyword>
<dbReference type="GO" id="GO:0004591">
    <property type="term" value="F:oxoglutarate dehydrogenase (succinyl-transferring) activity"/>
    <property type="evidence" value="ECO:0007669"/>
    <property type="project" value="UniProtKB-EC"/>
</dbReference>
<comment type="function">
    <text evidence="2">E1 component of the 2-oxoglutarate dehydrogenase (OGDH) complex which catalyzes the decarboxylation of 2-oxoglutarate, the first step in the conversion of 2-oxoglutarate to succinyl-CoA and CO(2).</text>
</comment>
<accession>A0A2P8CZD1</accession>
<dbReference type="Gene3D" id="3.40.50.970">
    <property type="match status" value="1"/>
</dbReference>
<comment type="similarity">
    <text evidence="3">Belongs to the alpha-ketoglutarate dehydrogenase family.</text>
</comment>
<dbReference type="InterPro" id="IPR031717">
    <property type="entry name" value="ODO-1/KGD_C"/>
</dbReference>
<dbReference type="GO" id="GO:0006099">
    <property type="term" value="P:tricarboxylic acid cycle"/>
    <property type="evidence" value="ECO:0007669"/>
    <property type="project" value="TreeGrafter"/>
</dbReference>
<gene>
    <name evidence="8" type="ORF">B0I18_10848</name>
</gene>
<dbReference type="SUPFAM" id="SSF52518">
    <property type="entry name" value="Thiamin diphosphate-binding fold (THDP-binding)"/>
    <property type="match status" value="2"/>
</dbReference>
<feature type="domain" description="Transketolase-like pyrimidine-binding" evidence="7">
    <location>
        <begin position="586"/>
        <end position="779"/>
    </location>
</feature>
<proteinExistence type="inferred from homology"/>
<evidence type="ECO:0000313" key="8">
    <source>
        <dbReference type="EMBL" id="PSK90320.1"/>
    </source>
</evidence>
<dbReference type="NCBIfam" id="NF008907">
    <property type="entry name" value="PRK12270.1"/>
    <property type="match status" value="1"/>
</dbReference>
<dbReference type="Pfam" id="PF02779">
    <property type="entry name" value="Transket_pyr"/>
    <property type="match status" value="1"/>
</dbReference>
<dbReference type="NCBIfam" id="NF006914">
    <property type="entry name" value="PRK09404.1"/>
    <property type="match status" value="1"/>
</dbReference>
<evidence type="ECO:0000256" key="5">
    <source>
        <dbReference type="ARBA" id="ARBA00023002"/>
    </source>
</evidence>
<dbReference type="InterPro" id="IPR001017">
    <property type="entry name" value="DH_E1"/>
</dbReference>
<dbReference type="EMBL" id="PYGD01000008">
    <property type="protein sequence ID" value="PSK90320.1"/>
    <property type="molecule type" value="Genomic_DNA"/>
</dbReference>
<dbReference type="Pfam" id="PF16870">
    <property type="entry name" value="OxoGdeHyase_C"/>
    <property type="match status" value="1"/>
</dbReference>
<evidence type="ECO:0000256" key="3">
    <source>
        <dbReference type="ARBA" id="ARBA00006936"/>
    </source>
</evidence>
<dbReference type="AlphaFoldDB" id="A0A2P8CZD1"/>
<dbReference type="Proteomes" id="UP000240572">
    <property type="component" value="Unassembled WGS sequence"/>
</dbReference>
<evidence type="ECO:0000259" key="7">
    <source>
        <dbReference type="SMART" id="SM00861"/>
    </source>
</evidence>
<keyword evidence="9" id="KW-1185">Reference proteome</keyword>
<dbReference type="InterPro" id="IPR005475">
    <property type="entry name" value="Transketolase-like_Pyr-bd"/>
</dbReference>
<dbReference type="PIRSF" id="PIRSF000157">
    <property type="entry name" value="Oxoglu_dh_E1"/>
    <property type="match status" value="1"/>
</dbReference>
<dbReference type="Pfam" id="PF16078">
    <property type="entry name" value="2-oxogl_dehyd_N"/>
    <property type="match status" value="1"/>
</dbReference>
<comment type="cofactor">
    <cofactor evidence="1">
        <name>thiamine diphosphate</name>
        <dbReference type="ChEBI" id="CHEBI:58937"/>
    </cofactor>
</comment>
<dbReference type="NCBIfam" id="TIGR00239">
    <property type="entry name" value="2oxo_dh_E1"/>
    <property type="match status" value="1"/>
</dbReference>
<dbReference type="EC" id="1.2.4.2" evidence="4"/>
<dbReference type="PANTHER" id="PTHR23152:SF4">
    <property type="entry name" value="2-OXOADIPATE DEHYDROGENASE COMPLEX COMPONENT E1"/>
    <property type="match status" value="1"/>
</dbReference>
<dbReference type="Gene3D" id="3.40.50.11610">
    <property type="entry name" value="Multifunctional 2-oxoglutarate metabolism enzyme, C-terminal domain"/>
    <property type="match status" value="1"/>
</dbReference>
<dbReference type="SMART" id="SM00861">
    <property type="entry name" value="Transket_pyr"/>
    <property type="match status" value="1"/>
</dbReference>
<protein>
    <recommendedName>
        <fullName evidence="4">oxoglutarate dehydrogenase (succinyl-transferring)</fullName>
        <ecNumber evidence="4">1.2.4.2</ecNumber>
    </recommendedName>
</protein>
<dbReference type="GO" id="GO:0045252">
    <property type="term" value="C:oxoglutarate dehydrogenase complex"/>
    <property type="evidence" value="ECO:0007669"/>
    <property type="project" value="TreeGrafter"/>
</dbReference>
<dbReference type="InterPro" id="IPR042179">
    <property type="entry name" value="KGD_C_sf"/>
</dbReference>
<evidence type="ECO:0000256" key="6">
    <source>
        <dbReference type="ARBA" id="ARBA00023052"/>
    </source>
</evidence>
<evidence type="ECO:0000256" key="2">
    <source>
        <dbReference type="ARBA" id="ARBA00003906"/>
    </source>
</evidence>
<keyword evidence="5" id="KW-0560">Oxidoreductase</keyword>